<dbReference type="PRINTS" id="PR01345">
    <property type="entry name" value="CERVTRCPTASE"/>
</dbReference>
<sequence>MGRHLAGDQSPVVFLRAQFQGQFCSTYLSTIWMQGLNAPLASFADTKLGGAADSLEGQEAMQRNLDRLEHWAMINGMKLNKSKCQILHLGWSNTRHKYNLGEEWLESSPAERDLGVLVDSRLTRSQQGALVDRRTNCNLECIKHSIKRGLSSCIQHWCGLTSSTVCSCGPHKDVKVLKCVQRRATNLVKGLEGMFYEEWLTDFGLV</sequence>
<protein>
    <recommendedName>
        <fullName evidence="3">Rna-directed dna polymerase from mobile element jockey-like</fullName>
    </recommendedName>
</protein>
<dbReference type="EMBL" id="KZ526939">
    <property type="protein sequence ID" value="PKU27462.1"/>
    <property type="molecule type" value="Genomic_DNA"/>
</dbReference>
<evidence type="ECO:0000313" key="1">
    <source>
        <dbReference type="EMBL" id="PKU27462.1"/>
    </source>
</evidence>
<dbReference type="OrthoDB" id="419189at2759"/>
<dbReference type="PANTHER" id="PTHR33332">
    <property type="entry name" value="REVERSE TRANSCRIPTASE DOMAIN-CONTAINING PROTEIN"/>
    <property type="match status" value="1"/>
</dbReference>
<evidence type="ECO:0000313" key="2">
    <source>
        <dbReference type="Proteomes" id="UP000233556"/>
    </source>
</evidence>
<gene>
    <name evidence="1" type="ORF">llap_22234</name>
</gene>
<name>A0A2I0T114_LIMLA</name>
<proteinExistence type="predicted"/>
<dbReference type="Proteomes" id="UP000233556">
    <property type="component" value="Unassembled WGS sequence"/>
</dbReference>
<organism evidence="1 2">
    <name type="scientific">Limosa lapponica baueri</name>
    <dbReference type="NCBI Taxonomy" id="1758121"/>
    <lineage>
        <taxon>Eukaryota</taxon>
        <taxon>Metazoa</taxon>
        <taxon>Chordata</taxon>
        <taxon>Craniata</taxon>
        <taxon>Vertebrata</taxon>
        <taxon>Euteleostomi</taxon>
        <taxon>Archelosauria</taxon>
        <taxon>Archosauria</taxon>
        <taxon>Dinosauria</taxon>
        <taxon>Saurischia</taxon>
        <taxon>Theropoda</taxon>
        <taxon>Coelurosauria</taxon>
        <taxon>Aves</taxon>
        <taxon>Neognathae</taxon>
        <taxon>Neoaves</taxon>
        <taxon>Charadriiformes</taxon>
        <taxon>Scolopacidae</taxon>
        <taxon>Limosa</taxon>
    </lineage>
</organism>
<keyword evidence="2" id="KW-1185">Reference proteome</keyword>
<dbReference type="AlphaFoldDB" id="A0A2I0T114"/>
<evidence type="ECO:0008006" key="3">
    <source>
        <dbReference type="Google" id="ProtNLM"/>
    </source>
</evidence>
<accession>A0A2I0T114</accession>
<reference evidence="2" key="2">
    <citation type="submission" date="2017-12" db="EMBL/GenBank/DDBJ databases">
        <title>Genome sequence of the Bar-tailed Godwit (Limosa lapponica baueri).</title>
        <authorList>
            <person name="Lima N.C.B."/>
            <person name="Parody-Merino A.M."/>
            <person name="Battley P.F."/>
            <person name="Fidler A.E."/>
            <person name="Prosdocimi F."/>
        </authorList>
    </citation>
    <scope>NUCLEOTIDE SEQUENCE [LARGE SCALE GENOMIC DNA]</scope>
</reference>
<reference evidence="2" key="1">
    <citation type="submission" date="2017-11" db="EMBL/GenBank/DDBJ databases">
        <authorList>
            <person name="Lima N.C."/>
            <person name="Parody-Merino A.M."/>
            <person name="Battley P.F."/>
            <person name="Fidler A.E."/>
            <person name="Prosdocimi F."/>
        </authorList>
    </citation>
    <scope>NUCLEOTIDE SEQUENCE [LARGE SCALE GENOMIC DNA]</scope>
</reference>